<name>A0A9P6DRY4_9AGAM</name>
<keyword evidence="3" id="KW-1185">Reference proteome</keyword>
<comment type="caution">
    <text evidence="2">The sequence shown here is derived from an EMBL/GenBank/DDBJ whole genome shotgun (WGS) entry which is preliminary data.</text>
</comment>
<dbReference type="AlphaFoldDB" id="A0A9P6DRY4"/>
<evidence type="ECO:0000313" key="2">
    <source>
        <dbReference type="EMBL" id="KAF9508959.1"/>
    </source>
</evidence>
<feature type="region of interest" description="Disordered" evidence="1">
    <location>
        <begin position="60"/>
        <end position="116"/>
    </location>
</feature>
<proteinExistence type="predicted"/>
<accession>A0A9P6DRY4</accession>
<dbReference type="Proteomes" id="UP000886523">
    <property type="component" value="Unassembled WGS sequence"/>
</dbReference>
<reference evidence="2" key="1">
    <citation type="journal article" date="2020" name="Nat. Commun.">
        <title>Large-scale genome sequencing of mycorrhizal fungi provides insights into the early evolution of symbiotic traits.</title>
        <authorList>
            <person name="Miyauchi S."/>
            <person name="Kiss E."/>
            <person name="Kuo A."/>
            <person name="Drula E."/>
            <person name="Kohler A."/>
            <person name="Sanchez-Garcia M."/>
            <person name="Morin E."/>
            <person name="Andreopoulos B."/>
            <person name="Barry K.W."/>
            <person name="Bonito G."/>
            <person name="Buee M."/>
            <person name="Carver A."/>
            <person name="Chen C."/>
            <person name="Cichocki N."/>
            <person name="Clum A."/>
            <person name="Culley D."/>
            <person name="Crous P.W."/>
            <person name="Fauchery L."/>
            <person name="Girlanda M."/>
            <person name="Hayes R.D."/>
            <person name="Keri Z."/>
            <person name="LaButti K."/>
            <person name="Lipzen A."/>
            <person name="Lombard V."/>
            <person name="Magnuson J."/>
            <person name="Maillard F."/>
            <person name="Murat C."/>
            <person name="Nolan M."/>
            <person name="Ohm R.A."/>
            <person name="Pangilinan J."/>
            <person name="Pereira M.F."/>
            <person name="Perotto S."/>
            <person name="Peter M."/>
            <person name="Pfister S."/>
            <person name="Riley R."/>
            <person name="Sitrit Y."/>
            <person name="Stielow J.B."/>
            <person name="Szollosi G."/>
            <person name="Zifcakova L."/>
            <person name="Stursova M."/>
            <person name="Spatafora J.W."/>
            <person name="Tedersoo L."/>
            <person name="Vaario L.M."/>
            <person name="Yamada A."/>
            <person name="Yan M."/>
            <person name="Wang P."/>
            <person name="Xu J."/>
            <person name="Bruns T."/>
            <person name="Baldrian P."/>
            <person name="Vilgalys R."/>
            <person name="Dunand C."/>
            <person name="Henrissat B."/>
            <person name="Grigoriev I.V."/>
            <person name="Hibbett D."/>
            <person name="Nagy L.G."/>
            <person name="Martin F.M."/>
        </authorList>
    </citation>
    <scope>NUCLEOTIDE SEQUENCE</scope>
    <source>
        <strain evidence="2">UP504</strain>
    </source>
</reference>
<organism evidence="2 3">
    <name type="scientific">Hydnum rufescens UP504</name>
    <dbReference type="NCBI Taxonomy" id="1448309"/>
    <lineage>
        <taxon>Eukaryota</taxon>
        <taxon>Fungi</taxon>
        <taxon>Dikarya</taxon>
        <taxon>Basidiomycota</taxon>
        <taxon>Agaricomycotina</taxon>
        <taxon>Agaricomycetes</taxon>
        <taxon>Cantharellales</taxon>
        <taxon>Hydnaceae</taxon>
        <taxon>Hydnum</taxon>
    </lineage>
</organism>
<protein>
    <submittedName>
        <fullName evidence="2">Uncharacterized protein</fullName>
    </submittedName>
</protein>
<sequence length="186" mass="20600">MFPPLQHSLAFTRRNYRESTIPHDFHKVYSVDQAVTVYGDHTALSPEIVRAGYRHDIPWPNGDAGARRGIMPTPSGIGTRTKRTSKTQTSGGKRPERRSGDCSGANHQVATDGKRSVRSECIGSFRREHVAAHFGPCPTAIAFSSFTVWAVHSNQSAERDARLLPTSDFHPASSLNMYKAMYKDVT</sequence>
<evidence type="ECO:0000256" key="1">
    <source>
        <dbReference type="SAM" id="MobiDB-lite"/>
    </source>
</evidence>
<gene>
    <name evidence="2" type="ORF">BS47DRAFT_1349788</name>
</gene>
<evidence type="ECO:0000313" key="3">
    <source>
        <dbReference type="Proteomes" id="UP000886523"/>
    </source>
</evidence>
<dbReference type="EMBL" id="MU129046">
    <property type="protein sequence ID" value="KAF9508959.1"/>
    <property type="molecule type" value="Genomic_DNA"/>
</dbReference>